<proteinExistence type="predicted"/>
<evidence type="ECO:0000313" key="3">
    <source>
        <dbReference type="EMBL" id="GGM29136.1"/>
    </source>
</evidence>
<evidence type="ECO:0000259" key="2">
    <source>
        <dbReference type="Pfam" id="PF01569"/>
    </source>
</evidence>
<feature type="transmembrane region" description="Helical" evidence="1">
    <location>
        <begin position="42"/>
        <end position="63"/>
    </location>
</feature>
<feature type="transmembrane region" description="Helical" evidence="1">
    <location>
        <begin position="137"/>
        <end position="161"/>
    </location>
</feature>
<reference evidence="3" key="1">
    <citation type="journal article" date="2014" name="Int. J. Syst. Evol. Microbiol.">
        <title>Complete genome sequence of Corynebacterium casei LMG S-19264T (=DSM 44701T), isolated from a smear-ripened cheese.</title>
        <authorList>
            <consortium name="US DOE Joint Genome Institute (JGI-PGF)"/>
            <person name="Walter F."/>
            <person name="Albersmeier A."/>
            <person name="Kalinowski J."/>
            <person name="Ruckert C."/>
        </authorList>
    </citation>
    <scope>NUCLEOTIDE SEQUENCE</scope>
    <source>
        <strain evidence="3">JCM 19831</strain>
    </source>
</reference>
<dbReference type="EMBL" id="BMPI01000014">
    <property type="protein sequence ID" value="GGM29136.1"/>
    <property type="molecule type" value="Genomic_DNA"/>
</dbReference>
<evidence type="ECO:0000256" key="1">
    <source>
        <dbReference type="SAM" id="Phobius"/>
    </source>
</evidence>
<gene>
    <name evidence="3" type="ORF">GCM10007977_033020</name>
</gene>
<dbReference type="SUPFAM" id="SSF48317">
    <property type="entry name" value="Acid phosphatase/Vanadium-dependent haloperoxidase"/>
    <property type="match status" value="1"/>
</dbReference>
<feature type="transmembrane region" description="Helical" evidence="1">
    <location>
        <begin position="173"/>
        <end position="195"/>
    </location>
</feature>
<reference evidence="3" key="2">
    <citation type="submission" date="2020-09" db="EMBL/GenBank/DDBJ databases">
        <authorList>
            <person name="Sun Q."/>
            <person name="Ohkuma M."/>
        </authorList>
    </citation>
    <scope>NUCLEOTIDE SEQUENCE</scope>
    <source>
        <strain evidence="3">JCM 19831</strain>
    </source>
</reference>
<dbReference type="Gene3D" id="1.20.144.10">
    <property type="entry name" value="Phosphatidic acid phosphatase type 2/haloperoxidase"/>
    <property type="match status" value="1"/>
</dbReference>
<dbReference type="InterPro" id="IPR036938">
    <property type="entry name" value="PAP2/HPO_sf"/>
</dbReference>
<dbReference type="Proteomes" id="UP000642070">
    <property type="component" value="Unassembled WGS sequence"/>
</dbReference>
<name>A0A917WU83_9ACTN</name>
<accession>A0A917WU83</accession>
<dbReference type="RefSeq" id="WP_190250716.1">
    <property type="nucleotide sequence ID" value="NZ_BMPI01000014.1"/>
</dbReference>
<comment type="caution">
    <text evidence="3">The sequence shown here is derived from an EMBL/GenBank/DDBJ whole genome shotgun (WGS) entry which is preliminary data.</text>
</comment>
<protein>
    <recommendedName>
        <fullName evidence="2">Phosphatidic acid phosphatase type 2/haloperoxidase domain-containing protein</fullName>
    </recommendedName>
</protein>
<sequence length="196" mass="20142">MIVDTGKPAEHRVARAVTEAFAPAVWAAAMPVVVGLHAGAPWWGLVTVLFTAAVPYGVIWLGVRRGRLTDHHIGKREQRRAPLAIGLASVLAGLGLLVVADAPGELVAMVVVMLLVLLGTTLVNLRWKLSAHTAVSAGAVTALTVLFGPLLAAGALLVAVIGWSRVRLGDHTAAQTVAGAVLGAAIAAAVFMPLAR</sequence>
<feature type="domain" description="Phosphatidic acid phosphatase type 2/haloperoxidase" evidence="2">
    <location>
        <begin position="130"/>
        <end position="191"/>
    </location>
</feature>
<feature type="transmembrane region" description="Helical" evidence="1">
    <location>
        <begin position="106"/>
        <end position="125"/>
    </location>
</feature>
<dbReference type="InterPro" id="IPR000326">
    <property type="entry name" value="PAP2/HPO"/>
</dbReference>
<dbReference type="Pfam" id="PF01569">
    <property type="entry name" value="PAP2"/>
    <property type="match status" value="1"/>
</dbReference>
<feature type="transmembrane region" description="Helical" evidence="1">
    <location>
        <begin position="16"/>
        <end position="36"/>
    </location>
</feature>
<keyword evidence="1" id="KW-1133">Transmembrane helix</keyword>
<evidence type="ECO:0000313" key="4">
    <source>
        <dbReference type="Proteomes" id="UP000642070"/>
    </source>
</evidence>
<organism evidence="3 4">
    <name type="scientific">Dactylosporangium sucinum</name>
    <dbReference type="NCBI Taxonomy" id="1424081"/>
    <lineage>
        <taxon>Bacteria</taxon>
        <taxon>Bacillati</taxon>
        <taxon>Actinomycetota</taxon>
        <taxon>Actinomycetes</taxon>
        <taxon>Micromonosporales</taxon>
        <taxon>Micromonosporaceae</taxon>
        <taxon>Dactylosporangium</taxon>
    </lineage>
</organism>
<feature type="transmembrane region" description="Helical" evidence="1">
    <location>
        <begin position="83"/>
        <end position="100"/>
    </location>
</feature>
<keyword evidence="4" id="KW-1185">Reference proteome</keyword>
<keyword evidence="1" id="KW-0812">Transmembrane</keyword>
<keyword evidence="1" id="KW-0472">Membrane</keyword>
<dbReference type="AlphaFoldDB" id="A0A917WU83"/>